<reference evidence="1" key="1">
    <citation type="submission" date="2023-05" db="EMBL/GenBank/DDBJ databases">
        <authorList>
            <consortium name="ELIXIR-Norway"/>
        </authorList>
    </citation>
    <scope>NUCLEOTIDE SEQUENCE</scope>
</reference>
<protein>
    <submittedName>
        <fullName evidence="1">Uncharacterized protein</fullName>
    </submittedName>
</protein>
<dbReference type="Proteomes" id="UP001162501">
    <property type="component" value="Chromosome 2"/>
</dbReference>
<evidence type="ECO:0000313" key="1">
    <source>
        <dbReference type="EMBL" id="CAM9905796.1"/>
    </source>
</evidence>
<proteinExistence type="predicted"/>
<reference evidence="1" key="2">
    <citation type="submission" date="2025-03" db="EMBL/GenBank/DDBJ databases">
        <authorList>
            <consortium name="ELIXIR-Norway"/>
            <consortium name="Elixir Norway"/>
        </authorList>
    </citation>
    <scope>NUCLEOTIDE SEQUENCE</scope>
</reference>
<accession>A0AC59YR46</accession>
<dbReference type="EMBL" id="OX596086">
    <property type="protein sequence ID" value="CAM9905796.1"/>
    <property type="molecule type" value="Genomic_DNA"/>
</dbReference>
<sequence>MVTKSGFAVSEEIGVGSPFLSVSGFGPQEERRPGAQKSGLTRPNSTHSEEGTVGETEGKFPVTDVELEQWKMNSSGNNENFEGSNSRPFFYVPPMAQQPHLGLWYQNPAYNPLSISGAAFTNGSLYFPMVLSEYPAFLVPQSPLPTTVNRRSIVPMLCNTAQFRQYGGYWEKMKTKDTQTEAEPQPAENLNEKQDVPSEGDGPEMGKVTSIPASTSNETMPSYDVVYGKDMPQKEMLQNGISQSFCESRGMLFNSYEGRDRMSLDETEKRYAALSPNPPPLNDRDEIQNTQNSKLYQSIGDMNKLHQERALCASMEAVKDLSLHSESSQKPFTAGESMPENSSGSHGSPEAVGEEVESNSCPEMAIPPPPCLAQVSKVDEGIQCDLTWWTEVQSGNSPGSSPGSGRKGAEQMSVGSRNQDEVYEVENNGCGGRVPSPAWLAQVHKVDEGIQCNVSCSEVQVEKFPQQIPSRGEETASDSETKGSWKQQITNRKLSADKEEMIMNDETGEVSNENLKRCAKIKKTVKGRKLKELSSFSNVKTAYLLKKSAVLTIVLPEDSEDSELEEEGDMDEVECLLEVSPQSPLTSSRRRSYHKAGRIIRMSPESSLPPQLMVWPTRNKCKLLHAYGECECVPAVYRWRRQDGCESTGVGLRSRPAMAKQEGLQSQRASYRSLECK</sequence>
<organism evidence="1 2">
    <name type="scientific">Rangifer tarandus platyrhynchus</name>
    <name type="common">Svalbard reindeer</name>
    <dbReference type="NCBI Taxonomy" id="3082113"/>
    <lineage>
        <taxon>Eukaryota</taxon>
        <taxon>Metazoa</taxon>
        <taxon>Chordata</taxon>
        <taxon>Craniata</taxon>
        <taxon>Vertebrata</taxon>
        <taxon>Euteleostomi</taxon>
        <taxon>Mammalia</taxon>
        <taxon>Eutheria</taxon>
        <taxon>Laurasiatheria</taxon>
        <taxon>Artiodactyla</taxon>
        <taxon>Ruminantia</taxon>
        <taxon>Pecora</taxon>
        <taxon>Cervidae</taxon>
        <taxon>Odocoileinae</taxon>
        <taxon>Rangifer</taxon>
    </lineage>
</organism>
<evidence type="ECO:0000313" key="2">
    <source>
        <dbReference type="Proteomes" id="UP001162501"/>
    </source>
</evidence>
<name>A0AC59YR46_RANTA</name>
<gene>
    <name evidence="1" type="ORF">MRATA1EN22A_LOCUS9158</name>
</gene>